<keyword evidence="9" id="KW-1185">Reference proteome</keyword>
<dbReference type="KEGG" id="mfc:BRM9_1701"/>
<dbReference type="InterPro" id="IPR047272">
    <property type="entry name" value="S49_SppA_C"/>
</dbReference>
<dbReference type="Gene3D" id="3.90.226.10">
    <property type="entry name" value="2-enoyl-CoA Hydratase, Chain A, domain 1"/>
    <property type="match status" value="1"/>
</dbReference>
<evidence type="ECO:0000256" key="4">
    <source>
        <dbReference type="ARBA" id="ARBA00022825"/>
    </source>
</evidence>
<protein>
    <submittedName>
        <fullName evidence="7">Signal peptide peptidase SppA, 36K type</fullName>
    </submittedName>
    <submittedName>
        <fullName evidence="6">Signal peptide peptidase SppA2</fullName>
    </submittedName>
</protein>
<dbReference type="CDD" id="cd07023">
    <property type="entry name" value="S49_Sppa_N_C"/>
    <property type="match status" value="1"/>
</dbReference>
<keyword evidence="2" id="KW-0645">Protease</keyword>
<dbReference type="GeneID" id="26738913"/>
<dbReference type="EMBL" id="CP006933">
    <property type="protein sequence ID" value="AIS32512.1"/>
    <property type="molecule type" value="Genomic_DNA"/>
</dbReference>
<sequence length="300" mass="31551">MDKNAKILLLGVGGLSFLVVLAVAMLVVVSSSWGGTVAVIPIQGEIGYSSSNVLGGGVVNPDVVKEQIRSAEDDGSVGAILLEINSPGGTPVASEEIMNEVRNSKKPVVSWISDSGASGAYLAATGSDKIVASNSSMVGSIGVIMDLTNLSDLYEKLGINRSSIKAGKYKDMGADYRDLTPEEQSILQVMVNENYDNFISIVAENRNLTHEYVASIAEGRIYTGKQAKDLKLIDEVGGKDEALDLAARLGGIPGSYKVVTMSSPQSFDDILSSLSSKLGYSIGKGMGSLLEDSNIQSARY</sequence>
<reference evidence="6" key="1">
    <citation type="submission" date="2013-12" db="EMBL/GenBank/DDBJ databases">
        <title>The complete genome sequence of Methanobacterium sp. BRM9.</title>
        <authorList>
            <consortium name="Pastoral Greenhouse Gas Research Consortium"/>
            <person name="Kelly W.J."/>
            <person name="Leahy S.C."/>
            <person name="Perry R."/>
            <person name="Li D."/>
            <person name="Altermann E."/>
            <person name="Lambie S.C."/>
            <person name="Attwood G.T."/>
        </authorList>
    </citation>
    <scope>NUCLEOTIDE SEQUENCE [LARGE SCALE GENOMIC DNA]</scope>
    <source>
        <strain evidence="6">BRM9</strain>
    </source>
</reference>
<dbReference type="EMBL" id="LN734822">
    <property type="protein sequence ID" value="CEL24299.1"/>
    <property type="molecule type" value="Genomic_DNA"/>
</dbReference>
<dbReference type="RefSeq" id="WP_048085470.1">
    <property type="nucleotide sequence ID" value="NZ_CP006933.1"/>
</dbReference>
<dbReference type="Proteomes" id="UP000029661">
    <property type="component" value="Chromosome"/>
</dbReference>
<feature type="domain" description="Peptidase S49" evidence="5">
    <location>
        <begin position="102"/>
        <end position="249"/>
    </location>
</feature>
<gene>
    <name evidence="6" type="primary">sppA2</name>
    <name evidence="6" type="ORF">BRM9_1701</name>
    <name evidence="7" type="ORF">MB9_0655</name>
</gene>
<keyword evidence="4" id="KW-0720">Serine protease</keyword>
<dbReference type="InterPro" id="IPR004635">
    <property type="entry name" value="Pept_S49_SppA"/>
</dbReference>
<dbReference type="NCBIfam" id="TIGR00706">
    <property type="entry name" value="SppA_dom"/>
    <property type="match status" value="1"/>
</dbReference>
<dbReference type="InterPro" id="IPR029045">
    <property type="entry name" value="ClpP/crotonase-like_dom_sf"/>
</dbReference>
<dbReference type="GO" id="GO:0008236">
    <property type="term" value="F:serine-type peptidase activity"/>
    <property type="evidence" value="ECO:0007669"/>
    <property type="project" value="UniProtKB-KW"/>
</dbReference>
<reference evidence="7" key="2">
    <citation type="submission" date="2014-09" db="EMBL/GenBank/DDBJ databases">
        <authorList>
            <person name="Bishop-Lilly K.A."/>
            <person name="Broomall S.M."/>
            <person name="Chain P.S."/>
            <person name="Chertkov O."/>
            <person name="Coyne S.R."/>
            <person name="Daligault H.E."/>
            <person name="Davenport K.W."/>
            <person name="Erkkila T."/>
            <person name="Frey K.G."/>
            <person name="Gibbons H.S."/>
            <person name="Gu W."/>
            <person name="Jaissle J."/>
            <person name="Johnson S.L."/>
            <person name="Koroleva G.I."/>
            <person name="Ladner J.T."/>
            <person name="Lo C.-C."/>
            <person name="Minogue T.D."/>
            <person name="Munk C."/>
            <person name="Palacios G.F."/>
            <person name="Redden C.L."/>
            <person name="Rosenzweig C.N."/>
            <person name="Scholz M.B."/>
            <person name="Teshima H."/>
            <person name="Xu Y."/>
        </authorList>
    </citation>
    <scope>NUCLEOTIDE SEQUENCE</scope>
    <source>
        <strain evidence="7">Mb9</strain>
    </source>
</reference>
<dbReference type="PATRIC" id="fig|2162.10.peg.682"/>
<dbReference type="PANTHER" id="PTHR42987:SF4">
    <property type="entry name" value="PROTEASE SOHB-RELATED"/>
    <property type="match status" value="1"/>
</dbReference>
<evidence type="ECO:0000313" key="7">
    <source>
        <dbReference type="EMBL" id="CEL24299.1"/>
    </source>
</evidence>
<dbReference type="SUPFAM" id="SSF52096">
    <property type="entry name" value="ClpP/crotonase"/>
    <property type="match status" value="1"/>
</dbReference>
<accession>A0A089ZEP7</accession>
<evidence type="ECO:0000256" key="3">
    <source>
        <dbReference type="ARBA" id="ARBA00022801"/>
    </source>
</evidence>
<evidence type="ECO:0000313" key="9">
    <source>
        <dbReference type="Proteomes" id="UP000062768"/>
    </source>
</evidence>
<keyword evidence="3" id="KW-0378">Hydrolase</keyword>
<dbReference type="AlphaFoldDB" id="A0A089ZEP7"/>
<dbReference type="Pfam" id="PF01343">
    <property type="entry name" value="Peptidase_S49"/>
    <property type="match status" value="1"/>
</dbReference>
<evidence type="ECO:0000259" key="5">
    <source>
        <dbReference type="Pfam" id="PF01343"/>
    </source>
</evidence>
<evidence type="ECO:0000313" key="6">
    <source>
        <dbReference type="EMBL" id="AIS32512.1"/>
    </source>
</evidence>
<dbReference type="OrthoDB" id="31107at2157"/>
<organism evidence="6 8">
    <name type="scientific">Methanobacterium formicicum</name>
    <dbReference type="NCBI Taxonomy" id="2162"/>
    <lineage>
        <taxon>Archaea</taxon>
        <taxon>Methanobacteriati</taxon>
        <taxon>Methanobacteriota</taxon>
        <taxon>Methanomada group</taxon>
        <taxon>Methanobacteria</taxon>
        <taxon>Methanobacteriales</taxon>
        <taxon>Methanobacteriaceae</taxon>
        <taxon>Methanobacterium</taxon>
    </lineage>
</organism>
<dbReference type="PANTHER" id="PTHR42987">
    <property type="entry name" value="PEPTIDASE S49"/>
    <property type="match status" value="1"/>
</dbReference>
<dbReference type="Gene3D" id="6.20.330.10">
    <property type="match status" value="1"/>
</dbReference>
<dbReference type="GO" id="GO:0006508">
    <property type="term" value="P:proteolysis"/>
    <property type="evidence" value="ECO:0007669"/>
    <property type="project" value="UniProtKB-KW"/>
</dbReference>
<dbReference type="Proteomes" id="UP000062768">
    <property type="component" value="Chromosome I"/>
</dbReference>
<comment type="similarity">
    <text evidence="1">Belongs to the peptidase S49 family.</text>
</comment>
<name>A0A089ZEP7_METFO</name>
<proteinExistence type="inferred from homology"/>
<evidence type="ECO:0000256" key="2">
    <source>
        <dbReference type="ARBA" id="ARBA00022670"/>
    </source>
</evidence>
<dbReference type="InterPro" id="IPR002142">
    <property type="entry name" value="Peptidase_S49"/>
</dbReference>
<evidence type="ECO:0000256" key="1">
    <source>
        <dbReference type="ARBA" id="ARBA00008683"/>
    </source>
</evidence>
<evidence type="ECO:0000313" key="8">
    <source>
        <dbReference type="Proteomes" id="UP000029661"/>
    </source>
</evidence>